<dbReference type="InterPro" id="IPR026030">
    <property type="entry name" value="Pur-cyt_permease_Fcy2/21/22"/>
</dbReference>
<keyword evidence="10" id="KW-1185">Reference proteome</keyword>
<organism evidence="9 10">
    <name type="scientific">Streptomyces antnestii</name>
    <dbReference type="NCBI Taxonomy" id="2494256"/>
    <lineage>
        <taxon>Bacteria</taxon>
        <taxon>Bacillati</taxon>
        <taxon>Actinomycetota</taxon>
        <taxon>Actinomycetes</taxon>
        <taxon>Kitasatosporales</taxon>
        <taxon>Streptomycetaceae</taxon>
        <taxon>Streptomyces</taxon>
    </lineage>
</organism>
<feature type="transmembrane region" description="Helical" evidence="8">
    <location>
        <begin position="214"/>
        <end position="236"/>
    </location>
</feature>
<dbReference type="PANTHER" id="PTHR31806:SF1">
    <property type="entry name" value="PURINE-CYTOSINE PERMEASE FCY2-RELATED"/>
    <property type="match status" value="1"/>
</dbReference>
<evidence type="ECO:0000313" key="10">
    <source>
        <dbReference type="Proteomes" id="UP000283128"/>
    </source>
</evidence>
<reference evidence="9 10" key="1">
    <citation type="submission" date="2019-01" db="EMBL/GenBank/DDBJ databases">
        <title>Genome sequences of Streptomyces and Rhizobium isolates collected from root and soil.</title>
        <authorList>
            <person name="Chhettri S."/>
            <person name="Sevigny J.L."/>
            <person name="Sen A."/>
            <person name="Ennis N."/>
            <person name="Tisa L."/>
        </authorList>
    </citation>
    <scope>NUCLEOTIDE SEQUENCE [LARGE SCALE GENOMIC DNA]</scope>
    <source>
        <strain evidence="9 10">San01</strain>
    </source>
</reference>
<evidence type="ECO:0000256" key="2">
    <source>
        <dbReference type="ARBA" id="ARBA00008974"/>
    </source>
</evidence>
<evidence type="ECO:0000313" key="9">
    <source>
        <dbReference type="EMBL" id="RVU18920.1"/>
    </source>
</evidence>
<dbReference type="PANTHER" id="PTHR31806">
    <property type="entry name" value="PURINE-CYTOSINE PERMEASE FCY2-RELATED"/>
    <property type="match status" value="1"/>
</dbReference>
<feature type="transmembrane region" description="Helical" evidence="8">
    <location>
        <begin position="176"/>
        <end position="194"/>
    </location>
</feature>
<keyword evidence="5 8" id="KW-1133">Transmembrane helix</keyword>
<feature type="transmembrane region" description="Helical" evidence="8">
    <location>
        <begin position="248"/>
        <end position="274"/>
    </location>
</feature>
<keyword evidence="6 7" id="KW-0472">Membrane</keyword>
<evidence type="ECO:0000256" key="3">
    <source>
        <dbReference type="ARBA" id="ARBA00022448"/>
    </source>
</evidence>
<evidence type="ECO:0000256" key="7">
    <source>
        <dbReference type="PIRNR" id="PIRNR002744"/>
    </source>
</evidence>
<comment type="similarity">
    <text evidence="2 7">Belongs to the purine-cytosine permease (2.A.39) family.</text>
</comment>
<dbReference type="OrthoDB" id="9809167at2"/>
<dbReference type="Pfam" id="PF02133">
    <property type="entry name" value="Transp_cyt_pur"/>
    <property type="match status" value="1"/>
</dbReference>
<dbReference type="AlphaFoldDB" id="A0A3S2VB79"/>
<evidence type="ECO:0000256" key="6">
    <source>
        <dbReference type="ARBA" id="ARBA00023136"/>
    </source>
</evidence>
<dbReference type="Gene3D" id="1.10.4160.10">
    <property type="entry name" value="Hydantoin permease"/>
    <property type="match status" value="1"/>
</dbReference>
<comment type="caution">
    <text evidence="9">The sequence shown here is derived from an EMBL/GenBank/DDBJ whole genome shotgun (WGS) entry which is preliminary data.</text>
</comment>
<keyword evidence="3 7" id="KW-0813">Transport</keyword>
<feature type="transmembrane region" description="Helical" evidence="8">
    <location>
        <begin position="70"/>
        <end position="89"/>
    </location>
</feature>
<feature type="transmembrane region" description="Helical" evidence="8">
    <location>
        <begin position="338"/>
        <end position="357"/>
    </location>
</feature>
<feature type="transmembrane region" description="Helical" evidence="8">
    <location>
        <begin position="148"/>
        <end position="167"/>
    </location>
</feature>
<dbReference type="InterPro" id="IPR001248">
    <property type="entry name" value="Pur-cyt_permease"/>
</dbReference>
<feature type="transmembrane region" description="Helical" evidence="8">
    <location>
        <begin position="369"/>
        <end position="390"/>
    </location>
</feature>
<feature type="transmembrane region" description="Helical" evidence="8">
    <location>
        <begin position="294"/>
        <end position="317"/>
    </location>
</feature>
<dbReference type="EMBL" id="RZYA01000019">
    <property type="protein sequence ID" value="RVU18920.1"/>
    <property type="molecule type" value="Genomic_DNA"/>
</dbReference>
<gene>
    <name evidence="9" type="ORF">EOT10_30930</name>
</gene>
<name>A0A3S2VB79_9ACTN</name>
<feature type="transmembrane region" description="Helical" evidence="8">
    <location>
        <begin position="45"/>
        <end position="64"/>
    </location>
</feature>
<evidence type="ECO:0000256" key="5">
    <source>
        <dbReference type="ARBA" id="ARBA00022989"/>
    </source>
</evidence>
<comment type="subcellular location">
    <subcellularLocation>
        <location evidence="1">Membrane</location>
        <topology evidence="1">Multi-pass membrane protein</topology>
    </subcellularLocation>
</comment>
<dbReference type="GO" id="GO:0005886">
    <property type="term" value="C:plasma membrane"/>
    <property type="evidence" value="ECO:0007669"/>
    <property type="project" value="TreeGrafter"/>
</dbReference>
<evidence type="ECO:0000256" key="4">
    <source>
        <dbReference type="ARBA" id="ARBA00022692"/>
    </source>
</evidence>
<feature type="transmembrane region" description="Helical" evidence="8">
    <location>
        <begin position="109"/>
        <end position="128"/>
    </location>
</feature>
<evidence type="ECO:0000256" key="1">
    <source>
        <dbReference type="ARBA" id="ARBA00004141"/>
    </source>
</evidence>
<keyword evidence="4 8" id="KW-0812">Transmembrane</keyword>
<accession>A0A3S2VB79</accession>
<feature type="transmembrane region" description="Helical" evidence="8">
    <location>
        <begin position="443"/>
        <end position="464"/>
    </location>
</feature>
<proteinExistence type="inferred from homology"/>
<protein>
    <submittedName>
        <fullName evidence="9">Cytosine permease</fullName>
    </submittedName>
</protein>
<feature type="transmembrane region" description="Helical" evidence="8">
    <location>
        <begin position="411"/>
        <end position="431"/>
    </location>
</feature>
<sequence length="494" mass="52514">MATTRDASAAQAAPGAVRGHGIETRSIDYVPAAERHGRLTDQATIWFAGSAQLLSLSTGAIGVWLGLNLFWTLAALAAGTILGTIPVAAHASQGPHLGLPQMVQSRPQFGRYGTLFIWLVAIAVYWGYVVFGVNTLGAVTADLGAGHGRVWMVVLGAVGALFALYGYDLLHIGQRVVSIGLIAALAVFTVGSVVGGHIPAGQFAAQGTFRPTEFFVVVSASAVYQLSWAFFVSDYSRYMPAATSHRSIIAYTALGAGVGVYWMESLGAIAVAIFPHSTDLIATLHRASDQILPGLGVVVVVLGAAGLLLLNAMCIYGGSLTLISAADSIRPTRPDRRIRVVTILLIAVSATAVGILIPADFLAGTFTTVLAVLGYLMAPWTAINLVDYFLVRRGKYSVREIFNPAGIYGRWNWRGLTAYWVSFAAMVPFMYLSFFHGFAAGRLGGVDIAFFVGIPVGALVYWVLCRSLDVRREWDIIAAADSDLDLDARAEVVA</sequence>
<dbReference type="GO" id="GO:0022857">
    <property type="term" value="F:transmembrane transporter activity"/>
    <property type="evidence" value="ECO:0007669"/>
    <property type="project" value="InterPro"/>
</dbReference>
<dbReference type="PIRSF" id="PIRSF002744">
    <property type="entry name" value="Pur-cyt_permease"/>
    <property type="match status" value="1"/>
</dbReference>
<dbReference type="RefSeq" id="WP_127831670.1">
    <property type="nucleotide sequence ID" value="NZ_RZYA01000019.1"/>
</dbReference>
<evidence type="ECO:0000256" key="8">
    <source>
        <dbReference type="SAM" id="Phobius"/>
    </source>
</evidence>
<dbReference type="Proteomes" id="UP000283128">
    <property type="component" value="Unassembled WGS sequence"/>
</dbReference>